<proteinExistence type="predicted"/>
<name>A0AA88ILB4_TACVA</name>
<evidence type="ECO:0000313" key="3">
    <source>
        <dbReference type="Proteomes" id="UP001187315"/>
    </source>
</evidence>
<dbReference type="PANTHER" id="PTHR18841:SF0">
    <property type="entry name" value="VITELLINE MEMBRANE OUTER LAYER 1 HOMOLOG A-RELATED"/>
    <property type="match status" value="1"/>
</dbReference>
<evidence type="ECO:0008006" key="4">
    <source>
        <dbReference type="Google" id="ProtNLM"/>
    </source>
</evidence>
<protein>
    <recommendedName>
        <fullName evidence="4">Vitelline membrane outer layer protein 1 homolog</fullName>
    </recommendedName>
</protein>
<dbReference type="GO" id="GO:0005615">
    <property type="term" value="C:extracellular space"/>
    <property type="evidence" value="ECO:0007669"/>
    <property type="project" value="TreeGrafter"/>
</dbReference>
<dbReference type="SUPFAM" id="SSF51092">
    <property type="entry name" value="Vitelline membrane outer protein-I (VMO-I)"/>
    <property type="match status" value="1"/>
</dbReference>
<comment type="caution">
    <text evidence="2">The sequence shown here is derived from an EMBL/GenBank/DDBJ whole genome shotgun (WGS) entry which is preliminary data.</text>
</comment>
<dbReference type="EMBL" id="JAVHJS010000026">
    <property type="protein sequence ID" value="KAK2815229.1"/>
    <property type="molecule type" value="Genomic_DNA"/>
</dbReference>
<evidence type="ECO:0000256" key="1">
    <source>
        <dbReference type="SAM" id="SignalP"/>
    </source>
</evidence>
<keyword evidence="1" id="KW-0732">Signal</keyword>
<dbReference type="InterPro" id="IPR036706">
    <property type="entry name" value="VOMI_sf"/>
</dbReference>
<dbReference type="CDD" id="cd00220">
    <property type="entry name" value="VMO-I"/>
    <property type="match status" value="1"/>
</dbReference>
<gene>
    <name evidence="2" type="ORF">Q7C36_023495</name>
</gene>
<dbReference type="Proteomes" id="UP001187315">
    <property type="component" value="Unassembled WGS sequence"/>
</dbReference>
<dbReference type="Pfam" id="PF03762">
    <property type="entry name" value="VOMI"/>
    <property type="match status" value="1"/>
</dbReference>
<keyword evidence="3" id="KW-1185">Reference proteome</keyword>
<dbReference type="Gene3D" id="2.100.10.20">
    <property type="entry name" value="Vitelline membrane outer layer protein I (VOMI)"/>
    <property type="match status" value="1"/>
</dbReference>
<feature type="signal peptide" evidence="1">
    <location>
        <begin position="1"/>
        <end position="17"/>
    </location>
</feature>
<sequence length="213" mass="23894">MALIYVTVLCLVALVSSVELDVKDQPSVIRAGRTYASRNYTSILSVPNGEKFGNWMWSELCPEKFYATGFSLRIEPNQYGSDDTALNGIRLFCVQNEDRRFIYSVESHTGHFGEWTDPQWCPSGTLSSFQLRVEPHQGIFGDDTAANNVRFRCSSNPTLEGRGMTWGEYGAWSSDCRNGGICGIQTKMELYQGGLDDSSLNDVRFHCCTHTQK</sequence>
<dbReference type="PANTHER" id="PTHR18841">
    <property type="entry name" value="VITELLINE MEMBRANE OUTER LAYER PROTEIN I-RELATED"/>
    <property type="match status" value="1"/>
</dbReference>
<organism evidence="2 3">
    <name type="scientific">Tachysurus vachellii</name>
    <name type="common">Darkbarbel catfish</name>
    <name type="synonym">Pelteobagrus vachellii</name>
    <dbReference type="NCBI Taxonomy" id="175792"/>
    <lineage>
        <taxon>Eukaryota</taxon>
        <taxon>Metazoa</taxon>
        <taxon>Chordata</taxon>
        <taxon>Craniata</taxon>
        <taxon>Vertebrata</taxon>
        <taxon>Euteleostomi</taxon>
        <taxon>Actinopterygii</taxon>
        <taxon>Neopterygii</taxon>
        <taxon>Teleostei</taxon>
        <taxon>Ostariophysi</taxon>
        <taxon>Siluriformes</taxon>
        <taxon>Bagridae</taxon>
        <taxon>Tachysurus</taxon>
    </lineage>
</organism>
<accession>A0AA88ILB4</accession>
<reference evidence="2" key="1">
    <citation type="submission" date="2023-08" db="EMBL/GenBank/DDBJ databases">
        <title>Pelteobagrus vachellii genome.</title>
        <authorList>
            <person name="Liu H."/>
        </authorList>
    </citation>
    <scope>NUCLEOTIDE SEQUENCE</scope>
    <source>
        <strain evidence="2">PRFRI_2022a</strain>
        <tissue evidence="2">Muscle</tissue>
    </source>
</reference>
<feature type="chain" id="PRO_5041693495" description="Vitelline membrane outer layer protein 1 homolog" evidence="1">
    <location>
        <begin position="18"/>
        <end position="213"/>
    </location>
</feature>
<dbReference type="AlphaFoldDB" id="A0AA88ILB4"/>
<evidence type="ECO:0000313" key="2">
    <source>
        <dbReference type="EMBL" id="KAK2815229.1"/>
    </source>
</evidence>
<dbReference type="InterPro" id="IPR005515">
    <property type="entry name" value="VOMI"/>
</dbReference>